<proteinExistence type="predicted"/>
<dbReference type="EMBL" id="LGUV01000397">
    <property type="protein sequence ID" value="KOG43986.1"/>
    <property type="molecule type" value="Genomic_DNA"/>
</dbReference>
<reference evidence="2" key="1">
    <citation type="submission" date="2015-07" db="EMBL/GenBank/DDBJ databases">
        <authorList>
            <consortium name="Consortium for Microbial Forensics and Genomics (microFORGE)"/>
            <person name="Knight B.M."/>
            <person name="Roberts D.P."/>
            <person name="Lin D."/>
            <person name="Hari K."/>
            <person name="Fletcher J."/>
            <person name="Melcher U."/>
            <person name="Blagden T."/>
            <person name="Winegar R.A."/>
        </authorList>
    </citation>
    <scope>NUCLEOTIDE SEQUENCE [LARGE SCALE GENOMIC DNA]</scope>
    <source>
        <strain evidence="2">NRRL B-1447</strain>
    </source>
</reference>
<dbReference type="RefSeq" id="WP_053177640.1">
    <property type="nucleotide sequence ID" value="NZ_LGUV01000397.1"/>
</dbReference>
<dbReference type="AlphaFoldDB" id="A0A0L8M0P4"/>
<dbReference type="Gene3D" id="3.30.530.20">
    <property type="match status" value="1"/>
</dbReference>
<protein>
    <recommendedName>
        <fullName evidence="3">Shy6-polyketide cyclase</fullName>
    </recommendedName>
</protein>
<name>A0A0L8M0P4_STRVG</name>
<evidence type="ECO:0008006" key="3">
    <source>
        <dbReference type="Google" id="ProtNLM"/>
    </source>
</evidence>
<dbReference type="OrthoDB" id="156693at2"/>
<dbReference type="PATRIC" id="fig|1961.12.peg.8268"/>
<gene>
    <name evidence="1" type="ORF">ADK75_37565</name>
</gene>
<organism evidence="1 2">
    <name type="scientific">Streptomyces virginiae</name>
    <name type="common">Streptomyces cinnamonensis</name>
    <dbReference type="NCBI Taxonomy" id="1961"/>
    <lineage>
        <taxon>Bacteria</taxon>
        <taxon>Bacillati</taxon>
        <taxon>Actinomycetota</taxon>
        <taxon>Actinomycetes</taxon>
        <taxon>Kitasatosporales</taxon>
        <taxon>Streptomycetaceae</taxon>
        <taxon>Streptomyces</taxon>
    </lineage>
</organism>
<dbReference type="SUPFAM" id="SSF55961">
    <property type="entry name" value="Bet v1-like"/>
    <property type="match status" value="1"/>
</dbReference>
<dbReference type="Pfam" id="PF10604">
    <property type="entry name" value="Polyketide_cyc2"/>
    <property type="match status" value="1"/>
</dbReference>
<evidence type="ECO:0000313" key="1">
    <source>
        <dbReference type="EMBL" id="KOG43986.1"/>
    </source>
</evidence>
<comment type="caution">
    <text evidence="1">The sequence shown here is derived from an EMBL/GenBank/DDBJ whole genome shotgun (WGS) entry which is preliminary data.</text>
</comment>
<sequence length="147" mass="15870">MHTTIDTTAPVVVRLSTVIDAPPATVWELHTDIDDWAAWNDGVDRARLNGPLEVGSSFTWLTHGLEITSTVLELVPGQRIVWGGTVDGIVGIHVWTFEESGAGVTVRTEESWSGDPVDAAVDELTAALRASLQSWLESLKARAEQPA</sequence>
<dbReference type="InterPro" id="IPR023393">
    <property type="entry name" value="START-like_dom_sf"/>
</dbReference>
<dbReference type="InterPro" id="IPR019587">
    <property type="entry name" value="Polyketide_cyclase/dehydratase"/>
</dbReference>
<dbReference type="Proteomes" id="UP000037084">
    <property type="component" value="Unassembled WGS sequence"/>
</dbReference>
<evidence type="ECO:0000313" key="2">
    <source>
        <dbReference type="Proteomes" id="UP000037084"/>
    </source>
</evidence>
<accession>A0A0L8M0P4</accession>